<feature type="signal peptide" evidence="1">
    <location>
        <begin position="1"/>
        <end position="22"/>
    </location>
</feature>
<reference evidence="2" key="2">
    <citation type="submission" date="2014-07" db="EMBL/GenBank/DDBJ databases">
        <authorList>
            <person name="Hull J."/>
        </authorList>
    </citation>
    <scope>NUCLEOTIDE SEQUENCE</scope>
</reference>
<dbReference type="EMBL" id="GBHO01027786">
    <property type="protein sequence ID" value="JAG15818.1"/>
    <property type="molecule type" value="Transcribed_RNA"/>
</dbReference>
<dbReference type="SUPFAM" id="SSF52058">
    <property type="entry name" value="L domain-like"/>
    <property type="match status" value="1"/>
</dbReference>
<reference evidence="2" key="1">
    <citation type="journal article" date="2014" name="PLoS ONE">
        <title>Transcriptome-Based Identification of ABC Transporters in the Western Tarnished Plant Bug Lygus hesperus.</title>
        <authorList>
            <person name="Hull J.J."/>
            <person name="Chaney K."/>
            <person name="Geib S.M."/>
            <person name="Fabrick J.A."/>
            <person name="Brent C.S."/>
            <person name="Walsh D."/>
            <person name="Lavine L.C."/>
        </authorList>
    </citation>
    <scope>NUCLEOTIDE SEQUENCE</scope>
</reference>
<dbReference type="InterPro" id="IPR001611">
    <property type="entry name" value="Leu-rich_rpt"/>
</dbReference>
<feature type="non-terminal residue" evidence="2">
    <location>
        <position position="162"/>
    </location>
</feature>
<gene>
    <name evidence="2" type="primary">LRIG3_2</name>
    <name evidence="2" type="ORF">CM83_103093</name>
</gene>
<organism evidence="2">
    <name type="scientific">Lygus hesperus</name>
    <name type="common">Western plant bug</name>
    <dbReference type="NCBI Taxonomy" id="30085"/>
    <lineage>
        <taxon>Eukaryota</taxon>
        <taxon>Metazoa</taxon>
        <taxon>Ecdysozoa</taxon>
        <taxon>Arthropoda</taxon>
        <taxon>Hexapoda</taxon>
        <taxon>Insecta</taxon>
        <taxon>Pterygota</taxon>
        <taxon>Neoptera</taxon>
        <taxon>Paraneoptera</taxon>
        <taxon>Hemiptera</taxon>
        <taxon>Heteroptera</taxon>
        <taxon>Panheteroptera</taxon>
        <taxon>Cimicomorpha</taxon>
        <taxon>Miridae</taxon>
        <taxon>Mirini</taxon>
        <taxon>Lygus</taxon>
    </lineage>
</organism>
<dbReference type="AlphaFoldDB" id="A0A0A9XAG3"/>
<accession>A0A0A9XAG3</accession>
<keyword evidence="1" id="KW-0732">Signal</keyword>
<proteinExistence type="predicted"/>
<protein>
    <submittedName>
        <fullName evidence="2">Leucine-rich repeats and immunoglobulin-like domains protein 3</fullName>
    </submittedName>
</protein>
<feature type="chain" id="PRO_5002071430" evidence="1">
    <location>
        <begin position="23"/>
        <end position="162"/>
    </location>
</feature>
<name>A0A0A9XAG3_LYGHE</name>
<sequence>MVGRRLLAPLSLVLLHLISVNPQCLVCTEADACRTFNGGPILGYNVTISCQRDISNDTESFDGDSAFEAENITASTNDTDAIIIPSTSVPEVANQRYYIESLFANRTVFTNIRYLNFSYNNVDEFSGYFNSVIVLDLSHNAISNISCSQFHSPQLAHLDISS</sequence>
<evidence type="ECO:0000256" key="1">
    <source>
        <dbReference type="SAM" id="SignalP"/>
    </source>
</evidence>
<dbReference type="PROSITE" id="PS51450">
    <property type="entry name" value="LRR"/>
    <property type="match status" value="1"/>
</dbReference>
<dbReference type="InterPro" id="IPR032675">
    <property type="entry name" value="LRR_dom_sf"/>
</dbReference>
<evidence type="ECO:0000313" key="2">
    <source>
        <dbReference type="EMBL" id="JAG15818.1"/>
    </source>
</evidence>
<dbReference type="Gene3D" id="3.80.10.10">
    <property type="entry name" value="Ribonuclease Inhibitor"/>
    <property type="match status" value="1"/>
</dbReference>